<protein>
    <submittedName>
        <fullName evidence="2">Uncharacterized protein</fullName>
    </submittedName>
</protein>
<keyword evidence="1" id="KW-0472">Membrane</keyword>
<proteinExistence type="predicted"/>
<dbReference type="Pfam" id="PF11374">
    <property type="entry name" value="DUF3176"/>
    <property type="match status" value="1"/>
</dbReference>
<dbReference type="EMBL" id="JARVKF010000279">
    <property type="protein sequence ID" value="KAK9419894.1"/>
    <property type="molecule type" value="Genomic_DNA"/>
</dbReference>
<reference evidence="2 3" key="1">
    <citation type="journal article" date="2024" name="J. Plant Pathol.">
        <title>Sequence and assembly of the genome of Seiridium unicorne, isolate CBS 538.82, causal agent of cypress canker disease.</title>
        <authorList>
            <person name="Scali E."/>
            <person name="Rocca G.D."/>
            <person name="Danti R."/>
            <person name="Garbelotto M."/>
            <person name="Barberini S."/>
            <person name="Baroncelli R."/>
            <person name="Emiliani G."/>
        </authorList>
    </citation>
    <scope>NUCLEOTIDE SEQUENCE [LARGE SCALE GENOMIC DNA]</scope>
    <source>
        <strain evidence="2 3">BM-138-508</strain>
    </source>
</reference>
<feature type="transmembrane region" description="Helical" evidence="1">
    <location>
        <begin position="29"/>
        <end position="50"/>
    </location>
</feature>
<feature type="transmembrane region" description="Helical" evidence="1">
    <location>
        <begin position="397"/>
        <end position="417"/>
    </location>
</feature>
<gene>
    <name evidence="2" type="ORF">SUNI508_06900</name>
</gene>
<keyword evidence="1" id="KW-0812">Transmembrane</keyword>
<dbReference type="PANTHER" id="PTHR35394:SF5">
    <property type="entry name" value="DUF3176 DOMAIN-CONTAINING PROTEIN"/>
    <property type="match status" value="1"/>
</dbReference>
<comment type="caution">
    <text evidence="2">The sequence shown here is derived from an EMBL/GenBank/DDBJ whole genome shotgun (WGS) entry which is preliminary data.</text>
</comment>
<name>A0ABR2UZW4_9PEZI</name>
<evidence type="ECO:0000256" key="1">
    <source>
        <dbReference type="SAM" id="Phobius"/>
    </source>
</evidence>
<dbReference type="InterPro" id="IPR021514">
    <property type="entry name" value="DUF3176"/>
</dbReference>
<organism evidence="2 3">
    <name type="scientific">Seiridium unicorne</name>
    <dbReference type="NCBI Taxonomy" id="138068"/>
    <lineage>
        <taxon>Eukaryota</taxon>
        <taxon>Fungi</taxon>
        <taxon>Dikarya</taxon>
        <taxon>Ascomycota</taxon>
        <taxon>Pezizomycotina</taxon>
        <taxon>Sordariomycetes</taxon>
        <taxon>Xylariomycetidae</taxon>
        <taxon>Amphisphaeriales</taxon>
        <taxon>Sporocadaceae</taxon>
        <taxon>Seiridium</taxon>
    </lineage>
</organism>
<keyword evidence="3" id="KW-1185">Reference proteome</keyword>
<evidence type="ECO:0000313" key="2">
    <source>
        <dbReference type="EMBL" id="KAK9419894.1"/>
    </source>
</evidence>
<evidence type="ECO:0000313" key="3">
    <source>
        <dbReference type="Proteomes" id="UP001408356"/>
    </source>
</evidence>
<dbReference type="PANTHER" id="PTHR35394">
    <property type="entry name" value="DUF3176 DOMAIN-CONTAINING PROTEIN"/>
    <property type="match status" value="1"/>
</dbReference>
<dbReference type="Proteomes" id="UP001408356">
    <property type="component" value="Unassembled WGS sequence"/>
</dbReference>
<sequence length="486" mass="53519">MPLRDLESIDQVSRGPWGSLLWVLKLRRAWSMVTIGSYLTLAATAFSFFAQQFVAVDTRLAQDPSTVAYFPWVQDVGVCDDEVWARAFSDGFLGSGTDDGLIQCPADECKWTDVLSVGVCGECTDVIHEFDDPSCSERDSVMLCDYSLPGAPSSSQITLPAANTLLNQSMTEKYINASINLFWYGNTTTHPADSCDAAHISIGSFGIMEIPSARIYSYGLFKTIAPSFTRCNFNFCQQNFTVSVTNGQRNQTVTNQIITNTTDSRCIGEIPIFTHMAENPTQASRRFTISVKDVPFGAFFDALRRDQSVAHISFSANAYDDSSTRPNSAYLITELQSRQDEYWNLWTKANGTRAQWADKLAQAISTTVRRTNAVSATGNHIGATYLRQAYIKVTWSWIVYPAVLLLVTLGLFAFSIIHAQSAGQNIWITGNLALLLSDTSSDIQLRAQGAYGSHDALLEAVGNHAVRLESNGRGGWTFQAPRVQQG</sequence>
<accession>A0ABR2UZW4</accession>
<keyword evidence="1" id="KW-1133">Transmembrane helix</keyword>